<organism evidence="7 8">
    <name type="scientific">Pontiella sulfatireligans</name>
    <dbReference type="NCBI Taxonomy" id="2750658"/>
    <lineage>
        <taxon>Bacteria</taxon>
        <taxon>Pseudomonadati</taxon>
        <taxon>Kiritimatiellota</taxon>
        <taxon>Kiritimatiellia</taxon>
        <taxon>Kiritimatiellales</taxon>
        <taxon>Pontiellaceae</taxon>
        <taxon>Pontiella</taxon>
    </lineage>
</organism>
<evidence type="ECO:0000313" key="8">
    <source>
        <dbReference type="Proteomes" id="UP000346198"/>
    </source>
</evidence>
<dbReference type="RefSeq" id="WP_136064243.1">
    <property type="nucleotide sequence ID" value="NZ_CAAHFH010000002.1"/>
</dbReference>
<dbReference type="GO" id="GO:0004065">
    <property type="term" value="F:arylsulfatase activity"/>
    <property type="evidence" value="ECO:0007669"/>
    <property type="project" value="TreeGrafter"/>
</dbReference>
<dbReference type="PANTHER" id="PTHR42693:SF53">
    <property type="entry name" value="ENDO-4-O-SULFATASE"/>
    <property type="match status" value="1"/>
</dbReference>
<keyword evidence="4" id="KW-0106">Calcium</keyword>
<proteinExistence type="inferred from homology"/>
<dbReference type="Pfam" id="PF00884">
    <property type="entry name" value="Sulfatase"/>
    <property type="match status" value="1"/>
</dbReference>
<gene>
    <name evidence="7" type="primary">atsA_242</name>
    <name evidence="7" type="ORF">SCARR_04783</name>
</gene>
<dbReference type="AlphaFoldDB" id="A0A6C2UR27"/>
<keyword evidence="3" id="KW-0378">Hydrolase</keyword>
<comment type="similarity">
    <text evidence="1">Belongs to the sulfatase family.</text>
</comment>
<keyword evidence="5" id="KW-0732">Signal</keyword>
<protein>
    <submittedName>
        <fullName evidence="7">Arylsulfatase</fullName>
    </submittedName>
</protein>
<dbReference type="InterPro" id="IPR024607">
    <property type="entry name" value="Sulfatase_CS"/>
</dbReference>
<dbReference type="PROSITE" id="PS00149">
    <property type="entry name" value="SULFATASE_2"/>
    <property type="match status" value="1"/>
</dbReference>
<name>A0A6C2UR27_9BACT</name>
<evidence type="ECO:0000259" key="6">
    <source>
        <dbReference type="Pfam" id="PF00884"/>
    </source>
</evidence>
<dbReference type="Gene3D" id="3.30.1120.10">
    <property type="match status" value="1"/>
</dbReference>
<feature type="signal peptide" evidence="5">
    <location>
        <begin position="1"/>
        <end position="19"/>
    </location>
</feature>
<keyword evidence="8" id="KW-1185">Reference proteome</keyword>
<dbReference type="PANTHER" id="PTHR42693">
    <property type="entry name" value="ARYLSULFATASE FAMILY MEMBER"/>
    <property type="match status" value="1"/>
</dbReference>
<dbReference type="InterPro" id="IPR050738">
    <property type="entry name" value="Sulfatase"/>
</dbReference>
<evidence type="ECO:0000313" key="7">
    <source>
        <dbReference type="EMBL" id="VGO22688.1"/>
    </source>
</evidence>
<dbReference type="SUPFAM" id="SSF53649">
    <property type="entry name" value="Alkaline phosphatase-like"/>
    <property type="match status" value="1"/>
</dbReference>
<dbReference type="InterPro" id="IPR017850">
    <property type="entry name" value="Alkaline_phosphatase_core_sf"/>
</dbReference>
<feature type="chain" id="PRO_5028813296" evidence="5">
    <location>
        <begin position="20"/>
        <end position="559"/>
    </location>
</feature>
<dbReference type="Gene3D" id="3.40.720.10">
    <property type="entry name" value="Alkaline Phosphatase, subunit A"/>
    <property type="match status" value="1"/>
</dbReference>
<sequence>MKHLLILAACAVSIVSASAGGKPNIVLLMADDMGFSDIGCYGGELNTPVLDALAAEGVRFSSFFNNAKCAPTRASLMTGRVLQPIADPPEKDLPTLRTDNNVTLAEMLKEGGYSTYHVGKWHLGRQNGKVPTDRGFDLSFETAKDARWNGYKTGVFCGKEINKAKPAEFSNPDYQANYYGPIAHADCAKSFLSYHRETRSKQPFFLYLGFSVPHDPQCAPVTPEYVAEKSAIYSKGWHRLREERFERQKAMGLFPGQTSLPPICDLFELPDWSKGEVKEPAYSYSLRMQAIYCKMVEEMDRGIGKVVDYLKAEGLYDDTIFVFLADNGAAYARVGMGNDIFGGEPKIGKALDIMGTRKDSNNKLKPTLYRRGIGWPSLSNTPFRLYKSYVHNGGIATPLVFSWKNGLPSAGAGKWITQRGHVIDIAPTLLAAAGVEYVNKDYAKSGELPASLDGINLMPQITGTEKNYDRRIFLEHQTGKMLIDGKWKFVTRRKASQDGSAPADTEELYNLDEDPFELNNLACFPEASPRIRKMINDWNAWSSEWRDVLPAHKPKTYTP</sequence>
<reference evidence="7 8" key="1">
    <citation type="submission" date="2019-04" db="EMBL/GenBank/DDBJ databases">
        <authorList>
            <person name="Van Vliet M D."/>
        </authorList>
    </citation>
    <scope>NUCLEOTIDE SEQUENCE [LARGE SCALE GENOMIC DNA]</scope>
    <source>
        <strain evidence="7 8">F21</strain>
    </source>
</reference>
<dbReference type="Proteomes" id="UP000346198">
    <property type="component" value="Unassembled WGS sequence"/>
</dbReference>
<evidence type="ECO:0000256" key="1">
    <source>
        <dbReference type="ARBA" id="ARBA00008779"/>
    </source>
</evidence>
<keyword evidence="2" id="KW-0479">Metal-binding</keyword>
<dbReference type="GO" id="GO:0046872">
    <property type="term" value="F:metal ion binding"/>
    <property type="evidence" value="ECO:0007669"/>
    <property type="project" value="UniProtKB-KW"/>
</dbReference>
<evidence type="ECO:0000256" key="3">
    <source>
        <dbReference type="ARBA" id="ARBA00022801"/>
    </source>
</evidence>
<dbReference type="InterPro" id="IPR000917">
    <property type="entry name" value="Sulfatase_N"/>
</dbReference>
<evidence type="ECO:0000256" key="5">
    <source>
        <dbReference type="SAM" id="SignalP"/>
    </source>
</evidence>
<evidence type="ECO:0000256" key="2">
    <source>
        <dbReference type="ARBA" id="ARBA00022723"/>
    </source>
</evidence>
<dbReference type="EMBL" id="CAAHFH010000002">
    <property type="protein sequence ID" value="VGO22688.1"/>
    <property type="molecule type" value="Genomic_DNA"/>
</dbReference>
<evidence type="ECO:0000256" key="4">
    <source>
        <dbReference type="ARBA" id="ARBA00022837"/>
    </source>
</evidence>
<accession>A0A6C2UR27</accession>
<feature type="domain" description="Sulfatase N-terminal" evidence="6">
    <location>
        <begin position="23"/>
        <end position="435"/>
    </location>
</feature>